<dbReference type="AlphaFoldDB" id="A0A251RN07"/>
<protein>
    <submittedName>
        <fullName evidence="1">Uncharacterized protein</fullName>
    </submittedName>
</protein>
<evidence type="ECO:0000313" key="2">
    <source>
        <dbReference type="Proteomes" id="UP000215914"/>
    </source>
</evidence>
<accession>A0A251RN07</accession>
<proteinExistence type="predicted"/>
<organism evidence="1 2">
    <name type="scientific">Helianthus annuus</name>
    <name type="common">Common sunflower</name>
    <dbReference type="NCBI Taxonomy" id="4232"/>
    <lineage>
        <taxon>Eukaryota</taxon>
        <taxon>Viridiplantae</taxon>
        <taxon>Streptophyta</taxon>
        <taxon>Embryophyta</taxon>
        <taxon>Tracheophyta</taxon>
        <taxon>Spermatophyta</taxon>
        <taxon>Magnoliopsida</taxon>
        <taxon>eudicotyledons</taxon>
        <taxon>Gunneridae</taxon>
        <taxon>Pentapetalae</taxon>
        <taxon>asterids</taxon>
        <taxon>campanulids</taxon>
        <taxon>Asterales</taxon>
        <taxon>Asteraceae</taxon>
        <taxon>Asteroideae</taxon>
        <taxon>Heliantheae alliance</taxon>
        <taxon>Heliantheae</taxon>
        <taxon>Helianthus</taxon>
    </lineage>
</organism>
<evidence type="ECO:0000313" key="1">
    <source>
        <dbReference type="EMBL" id="OTF85702.1"/>
    </source>
</evidence>
<name>A0A251RN07_HELAN</name>
<dbReference type="InParanoid" id="A0A251RN07"/>
<sequence length="52" mass="6039">MFHSNGRASQSKFKIQNSKFKPDLSLSKTLSHWNFSAASSFSNHRIHRSRFV</sequence>
<dbReference type="Proteomes" id="UP000215914">
    <property type="component" value="Chromosome 17"/>
</dbReference>
<gene>
    <name evidence="1" type="ORF">HannXRQ_Chr17g0542791</name>
</gene>
<keyword evidence="2" id="KW-1185">Reference proteome</keyword>
<reference evidence="2" key="1">
    <citation type="journal article" date="2017" name="Nature">
        <title>The sunflower genome provides insights into oil metabolism, flowering and Asterid evolution.</title>
        <authorList>
            <person name="Badouin H."/>
            <person name="Gouzy J."/>
            <person name="Grassa C.J."/>
            <person name="Murat F."/>
            <person name="Staton S.E."/>
            <person name="Cottret L."/>
            <person name="Lelandais-Briere C."/>
            <person name="Owens G.L."/>
            <person name="Carrere S."/>
            <person name="Mayjonade B."/>
            <person name="Legrand L."/>
            <person name="Gill N."/>
            <person name="Kane N.C."/>
            <person name="Bowers J.E."/>
            <person name="Hubner S."/>
            <person name="Bellec A."/>
            <person name="Berard A."/>
            <person name="Berges H."/>
            <person name="Blanchet N."/>
            <person name="Boniface M.C."/>
            <person name="Brunel D."/>
            <person name="Catrice O."/>
            <person name="Chaidir N."/>
            <person name="Claudel C."/>
            <person name="Donnadieu C."/>
            <person name="Faraut T."/>
            <person name="Fievet G."/>
            <person name="Helmstetter N."/>
            <person name="King M."/>
            <person name="Knapp S.J."/>
            <person name="Lai Z."/>
            <person name="Le Paslier M.C."/>
            <person name="Lippi Y."/>
            <person name="Lorenzon L."/>
            <person name="Mandel J.R."/>
            <person name="Marage G."/>
            <person name="Marchand G."/>
            <person name="Marquand E."/>
            <person name="Bret-Mestries E."/>
            <person name="Morien E."/>
            <person name="Nambeesan S."/>
            <person name="Nguyen T."/>
            <person name="Pegot-Espagnet P."/>
            <person name="Pouilly N."/>
            <person name="Raftis F."/>
            <person name="Sallet E."/>
            <person name="Schiex T."/>
            <person name="Thomas J."/>
            <person name="Vandecasteele C."/>
            <person name="Vares D."/>
            <person name="Vear F."/>
            <person name="Vautrin S."/>
            <person name="Crespi M."/>
            <person name="Mangin B."/>
            <person name="Burke J.M."/>
            <person name="Salse J."/>
            <person name="Munos S."/>
            <person name="Vincourt P."/>
            <person name="Rieseberg L.H."/>
            <person name="Langlade N.B."/>
        </authorList>
    </citation>
    <scope>NUCLEOTIDE SEQUENCE [LARGE SCALE GENOMIC DNA]</scope>
    <source>
        <strain evidence="2">cv. SF193</strain>
    </source>
</reference>
<dbReference type="EMBL" id="CM007906">
    <property type="protein sequence ID" value="OTF85702.1"/>
    <property type="molecule type" value="Genomic_DNA"/>
</dbReference>